<evidence type="ECO:0000256" key="1">
    <source>
        <dbReference type="SAM" id="MobiDB-lite"/>
    </source>
</evidence>
<keyword evidence="2" id="KW-1133">Transmembrane helix</keyword>
<feature type="region of interest" description="Disordered" evidence="1">
    <location>
        <begin position="397"/>
        <end position="431"/>
    </location>
</feature>
<keyword evidence="3" id="KW-0732">Signal</keyword>
<evidence type="ECO:0000313" key="4">
    <source>
        <dbReference type="EMBL" id="ROT70326.1"/>
    </source>
</evidence>
<reference evidence="4 5" key="2">
    <citation type="submission" date="2019-01" db="EMBL/GenBank/DDBJ databases">
        <title>The decoding of complex shrimp genome reveals the adaptation for benthos swimmer, frequently molting mechanism and breeding impact on genome.</title>
        <authorList>
            <person name="Sun Y."/>
            <person name="Gao Y."/>
            <person name="Yu Y."/>
        </authorList>
    </citation>
    <scope>NUCLEOTIDE SEQUENCE [LARGE SCALE GENOMIC DNA]</scope>
    <source>
        <tissue evidence="4">Muscle</tissue>
    </source>
</reference>
<proteinExistence type="predicted"/>
<dbReference type="AlphaFoldDB" id="A0A423T1I3"/>
<feature type="chain" id="PRO_5018988609" evidence="3">
    <location>
        <begin position="30"/>
        <end position="499"/>
    </location>
</feature>
<evidence type="ECO:0000256" key="3">
    <source>
        <dbReference type="SAM" id="SignalP"/>
    </source>
</evidence>
<name>A0A423T1I3_PENVA</name>
<organism evidence="4 5">
    <name type="scientific">Penaeus vannamei</name>
    <name type="common">Whiteleg shrimp</name>
    <name type="synonym">Litopenaeus vannamei</name>
    <dbReference type="NCBI Taxonomy" id="6689"/>
    <lineage>
        <taxon>Eukaryota</taxon>
        <taxon>Metazoa</taxon>
        <taxon>Ecdysozoa</taxon>
        <taxon>Arthropoda</taxon>
        <taxon>Crustacea</taxon>
        <taxon>Multicrustacea</taxon>
        <taxon>Malacostraca</taxon>
        <taxon>Eumalacostraca</taxon>
        <taxon>Eucarida</taxon>
        <taxon>Decapoda</taxon>
        <taxon>Dendrobranchiata</taxon>
        <taxon>Penaeoidea</taxon>
        <taxon>Penaeidae</taxon>
        <taxon>Penaeus</taxon>
    </lineage>
</organism>
<gene>
    <name evidence="4" type="ORF">C7M84_011396</name>
</gene>
<feature type="transmembrane region" description="Helical" evidence="2">
    <location>
        <begin position="168"/>
        <end position="188"/>
    </location>
</feature>
<sequence>MNTLFPFSLRPFLFFPLSLFFHLLPSITSSSFSLSVSYSLHNTPSSFPSPSLPPFSSFSFSLSFSSLLSLFLLFWIFLSILFFHMMILHFLSFFPSSSTLSLLLASSPLSLFFFPPLQLSLVNSFILPFYSSSLFSSFLPLFFLSLSSFPPLFFLSLFSFPPLPLSPLLLPSSSTLISSSSFILPFSLPPRSVLTKRPGPPLNRTAPPHLISASPVAYPDEVLAIEYFDYDVLEAVMWETLLSPPPPPSISPASARLHSITPSHLPSFSPPTPLHPHPPSPTRSCYPPTTSQFVLTQPESPPTSSPQHPSLSLPPTTPSLPTLYPLLKISLLSNVPLPTRLTPKLFFPTLPDPPTTHHPLSLVPPSQTSLLFHPLLTTPHPPTPSYPPLTYHVHPPPPTFSYPPPPLPPSLTPTPQLPQPTSPPSHTPSTSQLVLFPTSTFPPLYPNHLLPHPSNNSSTSPLVFQQKSLHPTTFTHTPLHYPLYPTLNEVLECTASLNS</sequence>
<feature type="region of interest" description="Disordered" evidence="1">
    <location>
        <begin position="261"/>
        <end position="316"/>
    </location>
</feature>
<evidence type="ECO:0000256" key="2">
    <source>
        <dbReference type="SAM" id="Phobius"/>
    </source>
</evidence>
<comment type="caution">
    <text evidence="4">The sequence shown here is derived from an EMBL/GenBank/DDBJ whole genome shotgun (WGS) entry which is preliminary data.</text>
</comment>
<keyword evidence="5" id="KW-1185">Reference proteome</keyword>
<feature type="compositionally biased region" description="Low complexity" evidence="1">
    <location>
        <begin position="305"/>
        <end position="316"/>
    </location>
</feature>
<feature type="signal peptide" evidence="3">
    <location>
        <begin position="1"/>
        <end position="29"/>
    </location>
</feature>
<feature type="transmembrane region" description="Helical" evidence="2">
    <location>
        <begin position="90"/>
        <end position="114"/>
    </location>
</feature>
<feature type="transmembrane region" description="Helical" evidence="2">
    <location>
        <begin position="134"/>
        <end position="156"/>
    </location>
</feature>
<dbReference type="EMBL" id="QCYY01002441">
    <property type="protein sequence ID" value="ROT70326.1"/>
    <property type="molecule type" value="Genomic_DNA"/>
</dbReference>
<accession>A0A423T1I3</accession>
<evidence type="ECO:0000313" key="5">
    <source>
        <dbReference type="Proteomes" id="UP000283509"/>
    </source>
</evidence>
<dbReference type="Proteomes" id="UP000283509">
    <property type="component" value="Unassembled WGS sequence"/>
</dbReference>
<feature type="compositionally biased region" description="Pro residues" evidence="1">
    <location>
        <begin position="268"/>
        <end position="281"/>
    </location>
</feature>
<keyword evidence="2" id="KW-0812">Transmembrane</keyword>
<feature type="transmembrane region" description="Helical" evidence="2">
    <location>
        <begin position="57"/>
        <end position="83"/>
    </location>
</feature>
<protein>
    <submittedName>
        <fullName evidence="4">Uncharacterized protein</fullName>
    </submittedName>
</protein>
<reference evidence="4 5" key="1">
    <citation type="submission" date="2018-04" db="EMBL/GenBank/DDBJ databases">
        <authorList>
            <person name="Zhang X."/>
            <person name="Yuan J."/>
            <person name="Li F."/>
            <person name="Xiang J."/>
        </authorList>
    </citation>
    <scope>NUCLEOTIDE SEQUENCE [LARGE SCALE GENOMIC DNA]</scope>
    <source>
        <tissue evidence="4">Muscle</tissue>
    </source>
</reference>
<keyword evidence="2" id="KW-0472">Membrane</keyword>
<feature type="compositionally biased region" description="Pro residues" evidence="1">
    <location>
        <begin position="397"/>
        <end position="426"/>
    </location>
</feature>